<evidence type="ECO:0008006" key="3">
    <source>
        <dbReference type="Google" id="ProtNLM"/>
    </source>
</evidence>
<dbReference type="AlphaFoldDB" id="A0A9D1NKY8"/>
<name>A0A9D1NKY8_9BACT</name>
<dbReference type="EMBL" id="DVOR01000022">
    <property type="protein sequence ID" value="HIV08614.1"/>
    <property type="molecule type" value="Genomic_DNA"/>
</dbReference>
<proteinExistence type="predicted"/>
<organism evidence="1 2">
    <name type="scientific">Candidatus Spyradenecus faecavium</name>
    <dbReference type="NCBI Taxonomy" id="2840947"/>
    <lineage>
        <taxon>Bacteria</taxon>
        <taxon>Pseudomonadati</taxon>
        <taxon>Lentisphaerota</taxon>
        <taxon>Lentisphaeria</taxon>
        <taxon>Lentisphaerales</taxon>
        <taxon>Lentisphaeraceae</taxon>
        <taxon>Lentisphaeraceae incertae sedis</taxon>
        <taxon>Candidatus Spyradenecus</taxon>
    </lineage>
</organism>
<dbReference type="InterPro" id="IPR002495">
    <property type="entry name" value="Glyco_trans_8"/>
</dbReference>
<evidence type="ECO:0000313" key="1">
    <source>
        <dbReference type="EMBL" id="HIV08614.1"/>
    </source>
</evidence>
<dbReference type="SUPFAM" id="SSF53448">
    <property type="entry name" value="Nucleotide-diphospho-sugar transferases"/>
    <property type="match status" value="1"/>
</dbReference>
<sequence>MEPSRQGQKLHLVYATDEPYLFYVQVSLCSAANLASRPEDLVAHILDCGISDAAWEAFAGHLRSIAPAVEVHRHPIDISQFDDFRTWRYSRGAYGRLCLGELLPETEWCLYADGDTLFLGDPLEVIPLFDPDKYIQGQQDTVIPLMNASWFKEHNVPLDPPSYICSGFVIMNLRAFREHRLFDRCIEALKAHPTLPCPDQDALNLACAGHIGLLPLRWGTLGGKIFGPGPQGCVHLAGRKPWEPCFGKFGYSDANAVWVHYVRETFGKTLKEATGLSWPRWIAYRLYTRLIGLALCTLARIPAMGRRYPWIPLHYCHWSTRGWLTKRWWER</sequence>
<evidence type="ECO:0000313" key="2">
    <source>
        <dbReference type="Proteomes" id="UP000886845"/>
    </source>
</evidence>
<comment type="caution">
    <text evidence="1">The sequence shown here is derived from an EMBL/GenBank/DDBJ whole genome shotgun (WGS) entry which is preliminary data.</text>
</comment>
<protein>
    <recommendedName>
        <fullName evidence="3">Glycosyltransferase family 8 protein</fullName>
    </recommendedName>
</protein>
<accession>A0A9D1NKY8</accession>
<reference evidence="1" key="1">
    <citation type="submission" date="2020-10" db="EMBL/GenBank/DDBJ databases">
        <authorList>
            <person name="Gilroy R."/>
        </authorList>
    </citation>
    <scope>NUCLEOTIDE SEQUENCE</scope>
    <source>
        <strain evidence="1">35461</strain>
    </source>
</reference>
<reference evidence="1" key="2">
    <citation type="journal article" date="2021" name="PeerJ">
        <title>Extensive microbial diversity within the chicken gut microbiome revealed by metagenomics and culture.</title>
        <authorList>
            <person name="Gilroy R."/>
            <person name="Ravi A."/>
            <person name="Getino M."/>
            <person name="Pursley I."/>
            <person name="Horton D.L."/>
            <person name="Alikhan N.F."/>
            <person name="Baker D."/>
            <person name="Gharbi K."/>
            <person name="Hall N."/>
            <person name="Watson M."/>
            <person name="Adriaenssens E.M."/>
            <person name="Foster-Nyarko E."/>
            <person name="Jarju S."/>
            <person name="Secka A."/>
            <person name="Antonio M."/>
            <person name="Oren A."/>
            <person name="Chaudhuri R.R."/>
            <person name="La Ragione R."/>
            <person name="Hildebrand F."/>
            <person name="Pallen M.J."/>
        </authorList>
    </citation>
    <scope>NUCLEOTIDE SEQUENCE</scope>
    <source>
        <strain evidence="1">35461</strain>
    </source>
</reference>
<dbReference type="Gene3D" id="3.90.550.10">
    <property type="entry name" value="Spore Coat Polysaccharide Biosynthesis Protein SpsA, Chain A"/>
    <property type="match status" value="1"/>
</dbReference>
<dbReference type="Pfam" id="PF01501">
    <property type="entry name" value="Glyco_transf_8"/>
    <property type="match status" value="1"/>
</dbReference>
<dbReference type="GO" id="GO:0016757">
    <property type="term" value="F:glycosyltransferase activity"/>
    <property type="evidence" value="ECO:0007669"/>
    <property type="project" value="InterPro"/>
</dbReference>
<dbReference type="InterPro" id="IPR029044">
    <property type="entry name" value="Nucleotide-diphossugar_trans"/>
</dbReference>
<dbReference type="Proteomes" id="UP000886845">
    <property type="component" value="Unassembled WGS sequence"/>
</dbReference>
<gene>
    <name evidence="1" type="ORF">IAC79_00670</name>
</gene>